<accession>C5L686</accession>
<evidence type="ECO:0000313" key="3">
    <source>
        <dbReference type="Proteomes" id="UP000007800"/>
    </source>
</evidence>
<protein>
    <submittedName>
        <fullName evidence="2">Uncharacterized protein</fullName>
    </submittedName>
</protein>
<name>C5L686_PERM5</name>
<gene>
    <name evidence="2" type="ORF">Pmar_PMAR029002</name>
</gene>
<sequence length="570" mass="62043">MVPAVSPKSSDPADSPVSSPSKPGRLGLLLSSYYADSSSADSSGDSRDRSVSVDSVLPSNEVDYDSQGVSELTRAYAKLSRGSAELQSDLRMLLYENCTKFLGAAKAVEEVSRTTGDILDETNGDLRVAERAIKQAADVAIQAKKSNGCSSVRKLVDTMTDLDRVQQLEALRRLPDTLAAQTDDLTLVAGYKANCEQTLNTLGKELRTVHDLEEKCLEIVNAADGRLRHRIKADFDLTTVDRLAMTKAVYDVSSASQEFRTIECMKLREMLKQVAPKQVATMYMPRYVEVRDALYELDVLEESFCQAVLSPALKRVAESSDMDAITGLLSFASNHHAIDERWRSFARTAAGKWTAARLAEAREECVKVHSERPLVLVCGTLSTGAAELLDSYGEMSAEELGSLMLDEVCNLFEEESIPTWRSADDELETIALIAKIIKQSVVDRLSISVCAGLDKTKPEAAVTGLLDHLCDAYATKRGVEIAHLEDSEDRARQLAHVSKSLDETLAGLDSIQPMRVLGKVYEAFLDTLSSSTTPDGVGMQQEITKLVTAAESVLASDEALAVAAMVQDHS</sequence>
<dbReference type="Proteomes" id="UP000007800">
    <property type="component" value="Unassembled WGS sequence"/>
</dbReference>
<evidence type="ECO:0000256" key="1">
    <source>
        <dbReference type="SAM" id="MobiDB-lite"/>
    </source>
</evidence>
<dbReference type="RefSeq" id="XP_002775897.1">
    <property type="nucleotide sequence ID" value="XM_002775851.1"/>
</dbReference>
<dbReference type="AlphaFoldDB" id="C5L686"/>
<feature type="region of interest" description="Disordered" evidence="1">
    <location>
        <begin position="1"/>
        <end position="24"/>
    </location>
</feature>
<dbReference type="GeneID" id="9042433"/>
<reference evidence="2 3" key="1">
    <citation type="submission" date="2008-07" db="EMBL/GenBank/DDBJ databases">
        <authorList>
            <person name="El-Sayed N."/>
            <person name="Caler E."/>
            <person name="Inman J."/>
            <person name="Amedeo P."/>
            <person name="Hass B."/>
            <person name="Wortman J."/>
        </authorList>
    </citation>
    <scope>NUCLEOTIDE SEQUENCE [LARGE SCALE GENOMIC DNA]</scope>
    <source>
        <strain evidence="3">ATCC 50983 / TXsc</strain>
    </source>
</reference>
<dbReference type="InParanoid" id="C5L686"/>
<keyword evidence="3" id="KW-1185">Reference proteome</keyword>
<evidence type="ECO:0000313" key="2">
    <source>
        <dbReference type="EMBL" id="EER07713.1"/>
    </source>
</evidence>
<dbReference type="OrthoDB" id="438957at2759"/>
<organism evidence="3">
    <name type="scientific">Perkinsus marinus (strain ATCC 50983 / TXsc)</name>
    <dbReference type="NCBI Taxonomy" id="423536"/>
    <lineage>
        <taxon>Eukaryota</taxon>
        <taxon>Sar</taxon>
        <taxon>Alveolata</taxon>
        <taxon>Perkinsozoa</taxon>
        <taxon>Perkinsea</taxon>
        <taxon>Perkinsida</taxon>
        <taxon>Perkinsidae</taxon>
        <taxon>Perkinsus</taxon>
    </lineage>
</organism>
<proteinExistence type="predicted"/>
<dbReference type="EMBL" id="GG679756">
    <property type="protein sequence ID" value="EER07713.1"/>
    <property type="molecule type" value="Genomic_DNA"/>
</dbReference>